<keyword evidence="3" id="KW-1185">Reference proteome</keyword>
<feature type="chain" id="PRO_5024865505" evidence="1">
    <location>
        <begin position="19"/>
        <end position="223"/>
    </location>
</feature>
<organism evidence="2 3">
    <name type="scientific">Uabimicrobium amorphum</name>
    <dbReference type="NCBI Taxonomy" id="2596890"/>
    <lineage>
        <taxon>Bacteria</taxon>
        <taxon>Pseudomonadati</taxon>
        <taxon>Planctomycetota</taxon>
        <taxon>Candidatus Uabimicrobiia</taxon>
        <taxon>Candidatus Uabimicrobiales</taxon>
        <taxon>Candidatus Uabimicrobiaceae</taxon>
        <taxon>Candidatus Uabimicrobium</taxon>
    </lineage>
</organism>
<name>A0A5S9IQH1_UABAM</name>
<dbReference type="AlphaFoldDB" id="A0A5S9IQH1"/>
<proteinExistence type="predicted"/>
<dbReference type="Proteomes" id="UP000326354">
    <property type="component" value="Chromosome"/>
</dbReference>
<reference evidence="2 3" key="1">
    <citation type="submission" date="2019-08" db="EMBL/GenBank/DDBJ databases">
        <title>Complete genome sequence of Candidatus Uab amorphum.</title>
        <authorList>
            <person name="Shiratori T."/>
            <person name="Suzuki S."/>
            <person name="Kakizawa Y."/>
            <person name="Ishida K."/>
        </authorList>
    </citation>
    <scope>NUCLEOTIDE SEQUENCE [LARGE SCALE GENOMIC DNA]</scope>
    <source>
        <strain evidence="2 3">SRT547</strain>
    </source>
</reference>
<evidence type="ECO:0000256" key="1">
    <source>
        <dbReference type="SAM" id="SignalP"/>
    </source>
</evidence>
<protein>
    <submittedName>
        <fullName evidence="2">Uncharacterized protein</fullName>
    </submittedName>
</protein>
<accession>A0A5S9IQH1</accession>
<sequence length="223" mass="25932">MKLSYYLCILCCMTVLTAQEKTLITSCNVVKQKLEKKNSGVQRDEHYIVTIVGQFPQKNIEIFIGDYQVKNAKISAKNIRFVIEDKSLLKFLQNKMIGHRIKNGDVQYSKVKFVVYSFRNRNNIQITSCTIVPAIVRNGKTNEKKYRVNINGDFPRHMAMVVNIFIGEHEVVEYGGTATGIYFYIDNTKRLKNLHNKNIAYGYNHRIWEISTVKLQVPQRFLK</sequence>
<dbReference type="EMBL" id="AP019860">
    <property type="protein sequence ID" value="BBM86034.1"/>
    <property type="molecule type" value="Genomic_DNA"/>
</dbReference>
<gene>
    <name evidence="2" type="ORF">UABAM_04420</name>
</gene>
<evidence type="ECO:0000313" key="3">
    <source>
        <dbReference type="Proteomes" id="UP000326354"/>
    </source>
</evidence>
<dbReference type="RefSeq" id="WP_151970114.1">
    <property type="nucleotide sequence ID" value="NZ_AP019860.1"/>
</dbReference>
<evidence type="ECO:0000313" key="2">
    <source>
        <dbReference type="EMBL" id="BBM86034.1"/>
    </source>
</evidence>
<dbReference type="KEGG" id="uam:UABAM_04420"/>
<keyword evidence="1" id="KW-0732">Signal</keyword>
<feature type="signal peptide" evidence="1">
    <location>
        <begin position="1"/>
        <end position="18"/>
    </location>
</feature>